<feature type="region of interest" description="Disordered" evidence="1">
    <location>
        <begin position="35"/>
        <end position="63"/>
    </location>
</feature>
<comment type="caution">
    <text evidence="2">The sequence shown here is derived from an EMBL/GenBank/DDBJ whole genome shotgun (WGS) entry which is preliminary data.</text>
</comment>
<reference evidence="2 3" key="1">
    <citation type="submission" date="2020-08" db="EMBL/GenBank/DDBJ databases">
        <title>Sequencing the genomes of 1000 actinobacteria strains.</title>
        <authorList>
            <person name="Klenk H.-P."/>
        </authorList>
    </citation>
    <scope>NUCLEOTIDE SEQUENCE [LARGE SCALE GENOMIC DNA]</scope>
    <source>
        <strain evidence="2 3">DSM 21948</strain>
    </source>
</reference>
<gene>
    <name evidence="2" type="ORF">HDA34_001362</name>
</gene>
<sequence>MDIMIAVAVGVFLLVAWTVGGWAIVRMGFTRDGDAARAPAHDAHDDGAARPVHPGAAADPATDPHVMWREQMKAATAASGAQCVCPPPPREDGAAAAGTTAPPSSPDCPIHRWDYA</sequence>
<protein>
    <submittedName>
        <fullName evidence="2">Uncharacterized protein</fullName>
    </submittedName>
</protein>
<evidence type="ECO:0000313" key="2">
    <source>
        <dbReference type="EMBL" id="MBA9059655.1"/>
    </source>
</evidence>
<organism evidence="2 3">
    <name type="scientific">Micrococcus yunnanensis</name>
    <dbReference type="NCBI Taxonomy" id="566027"/>
    <lineage>
        <taxon>Bacteria</taxon>
        <taxon>Bacillati</taxon>
        <taxon>Actinomycetota</taxon>
        <taxon>Actinomycetes</taxon>
        <taxon>Micrococcales</taxon>
        <taxon>Micrococcaceae</taxon>
        <taxon>Micrococcus</taxon>
    </lineage>
</organism>
<accession>A0ABR6D0L7</accession>
<dbReference type="EMBL" id="JACJIK010000001">
    <property type="protein sequence ID" value="MBA9059655.1"/>
    <property type="molecule type" value="Genomic_DNA"/>
</dbReference>
<evidence type="ECO:0000256" key="1">
    <source>
        <dbReference type="SAM" id="MobiDB-lite"/>
    </source>
</evidence>
<proteinExistence type="predicted"/>
<keyword evidence="3" id="KW-1185">Reference proteome</keyword>
<feature type="compositionally biased region" description="Basic and acidic residues" evidence="1">
    <location>
        <begin position="35"/>
        <end position="48"/>
    </location>
</feature>
<dbReference type="Proteomes" id="UP000572670">
    <property type="component" value="Unassembled WGS sequence"/>
</dbReference>
<feature type="region of interest" description="Disordered" evidence="1">
    <location>
        <begin position="80"/>
        <end position="116"/>
    </location>
</feature>
<evidence type="ECO:0000313" key="3">
    <source>
        <dbReference type="Proteomes" id="UP000572670"/>
    </source>
</evidence>
<name>A0ABR6D0L7_9MICC</name>